<dbReference type="Proteomes" id="UP000078459">
    <property type="component" value="Unassembled WGS sequence"/>
</dbReference>
<proteinExistence type="predicted"/>
<evidence type="ECO:0000313" key="1">
    <source>
        <dbReference type="EMBL" id="OAQ39875.1"/>
    </source>
</evidence>
<sequence>MITDKIEFHNKEYLIREIELPKIGNVLISTVELNDLLMNDKGGYVSDEAISVDEKIYYFVQENEIKLSDDDLIKLLKEQAS</sequence>
<keyword evidence="2" id="KW-1185">Reference proteome</keyword>
<dbReference type="AlphaFoldDB" id="A0A179DFP2"/>
<protein>
    <submittedName>
        <fullName evidence="1">Uncharacterized protein</fullName>
    </submittedName>
</protein>
<organism evidence="1 2">
    <name type="scientific">Pedobacter psychrophilus</name>
    <dbReference type="NCBI Taxonomy" id="1826909"/>
    <lineage>
        <taxon>Bacteria</taxon>
        <taxon>Pseudomonadati</taxon>
        <taxon>Bacteroidota</taxon>
        <taxon>Sphingobacteriia</taxon>
        <taxon>Sphingobacteriales</taxon>
        <taxon>Sphingobacteriaceae</taxon>
        <taxon>Pedobacter</taxon>
    </lineage>
</organism>
<reference evidence="1 2" key="1">
    <citation type="submission" date="2016-04" db="EMBL/GenBank/DDBJ databases">
        <authorList>
            <person name="Evans L.H."/>
            <person name="Alamgir A."/>
            <person name="Owens N."/>
            <person name="Weber N.D."/>
            <person name="Virtaneva K."/>
            <person name="Barbian K."/>
            <person name="Babar A."/>
            <person name="Rosenke K."/>
        </authorList>
    </citation>
    <scope>NUCLEOTIDE SEQUENCE [LARGE SCALE GENOMIC DNA]</scope>
    <source>
        <strain evidence="1 2">CCM 8644</strain>
    </source>
</reference>
<dbReference type="RefSeq" id="WP_068822490.1">
    <property type="nucleotide sequence ID" value="NZ_LWHJ01000027.1"/>
</dbReference>
<dbReference type="OrthoDB" id="1452573at2"/>
<name>A0A179DFP2_9SPHI</name>
<accession>A0A179DFP2</accession>
<evidence type="ECO:0000313" key="2">
    <source>
        <dbReference type="Proteomes" id="UP000078459"/>
    </source>
</evidence>
<reference evidence="1 2" key="2">
    <citation type="submission" date="2016-06" db="EMBL/GenBank/DDBJ databases">
        <title>Pedobacter psychrophilus sp. nov., isolated from Antarctic fragmentary rock.</title>
        <authorList>
            <person name="Svec P."/>
        </authorList>
    </citation>
    <scope>NUCLEOTIDE SEQUENCE [LARGE SCALE GENOMIC DNA]</scope>
    <source>
        <strain evidence="1 2">CCM 8644</strain>
    </source>
</reference>
<dbReference type="EMBL" id="LWHJ01000027">
    <property type="protein sequence ID" value="OAQ39875.1"/>
    <property type="molecule type" value="Genomic_DNA"/>
</dbReference>
<comment type="caution">
    <text evidence="1">The sequence shown here is derived from an EMBL/GenBank/DDBJ whole genome shotgun (WGS) entry which is preliminary data.</text>
</comment>
<gene>
    <name evidence="1" type="ORF">A5893_09920</name>
</gene>